<feature type="compositionally biased region" description="Basic and acidic residues" evidence="1">
    <location>
        <begin position="16"/>
        <end position="32"/>
    </location>
</feature>
<gene>
    <name evidence="2" type="ORF">SAMN04487949_0144</name>
</gene>
<dbReference type="InterPro" id="IPR055975">
    <property type="entry name" value="DUF7553"/>
</dbReference>
<dbReference type="EMBL" id="FNHL01000001">
    <property type="protein sequence ID" value="SDL91102.1"/>
    <property type="molecule type" value="Genomic_DNA"/>
</dbReference>
<dbReference type="OrthoDB" id="197463at2157"/>
<accession>A0A1G9NWV1</accession>
<keyword evidence="3" id="KW-1185">Reference proteome</keyword>
<proteinExistence type="predicted"/>
<protein>
    <submittedName>
        <fullName evidence="2">Uncharacterized protein</fullName>
    </submittedName>
</protein>
<evidence type="ECO:0000256" key="1">
    <source>
        <dbReference type="SAM" id="MobiDB-lite"/>
    </source>
</evidence>
<dbReference type="Proteomes" id="UP000199451">
    <property type="component" value="Unassembled WGS sequence"/>
</dbReference>
<organism evidence="2 3">
    <name type="scientific">Halogranum gelatinilyticum</name>
    <dbReference type="NCBI Taxonomy" id="660521"/>
    <lineage>
        <taxon>Archaea</taxon>
        <taxon>Methanobacteriati</taxon>
        <taxon>Methanobacteriota</taxon>
        <taxon>Stenosarchaea group</taxon>
        <taxon>Halobacteria</taxon>
        <taxon>Halobacteriales</taxon>
        <taxon>Haloferacaceae</taxon>
    </lineage>
</organism>
<sequence>MPREELQTASDTLRQAAEHVDEETQKRLHEQSEQLATLAVRDADPDHGRLDRHMNALYELAGDLDGEAEELVRDARNSVKEYRKTVPGV</sequence>
<dbReference type="AlphaFoldDB" id="A0A1G9NWV1"/>
<dbReference type="RefSeq" id="WP_089693091.1">
    <property type="nucleotide sequence ID" value="NZ_FNHL01000001.1"/>
</dbReference>
<dbReference type="STRING" id="660521.SAMN04487949_0144"/>
<feature type="region of interest" description="Disordered" evidence="1">
    <location>
        <begin position="1"/>
        <end position="32"/>
    </location>
</feature>
<evidence type="ECO:0000313" key="3">
    <source>
        <dbReference type="Proteomes" id="UP000199451"/>
    </source>
</evidence>
<name>A0A1G9NWV1_9EURY</name>
<evidence type="ECO:0000313" key="2">
    <source>
        <dbReference type="EMBL" id="SDL91102.1"/>
    </source>
</evidence>
<dbReference type="Pfam" id="PF24430">
    <property type="entry name" value="DUF7553"/>
    <property type="match status" value="1"/>
</dbReference>
<reference evidence="3" key="1">
    <citation type="submission" date="2016-10" db="EMBL/GenBank/DDBJ databases">
        <authorList>
            <person name="Varghese N."/>
            <person name="Submissions S."/>
        </authorList>
    </citation>
    <scope>NUCLEOTIDE SEQUENCE [LARGE SCALE GENOMIC DNA]</scope>
    <source>
        <strain evidence="3">CGMCC 1.10119</strain>
    </source>
</reference>